<accession>A0A1I2IIX8</accession>
<evidence type="ECO:0000313" key="10">
    <source>
        <dbReference type="EMBL" id="SFF41613.1"/>
    </source>
</evidence>
<dbReference type="Pfam" id="PF06580">
    <property type="entry name" value="His_kinase"/>
    <property type="match status" value="1"/>
</dbReference>
<dbReference type="InterPro" id="IPR003660">
    <property type="entry name" value="HAMP_dom"/>
</dbReference>
<dbReference type="InterPro" id="IPR010559">
    <property type="entry name" value="Sig_transdc_His_kin_internal"/>
</dbReference>
<keyword evidence="8" id="KW-1133">Transmembrane helix</keyword>
<reference evidence="11" key="1">
    <citation type="submission" date="2016-10" db="EMBL/GenBank/DDBJ databases">
        <authorList>
            <person name="Varghese N."/>
            <person name="Submissions S."/>
        </authorList>
    </citation>
    <scope>NUCLEOTIDE SEQUENCE [LARGE SCALE GENOMIC DNA]</scope>
    <source>
        <strain evidence="11">CGMCC 1.10223</strain>
    </source>
</reference>
<keyword evidence="4" id="KW-0808">Transferase</keyword>
<dbReference type="Gene3D" id="3.30.565.10">
    <property type="entry name" value="Histidine kinase-like ATPase, C-terminal domain"/>
    <property type="match status" value="1"/>
</dbReference>
<keyword evidence="6 8" id="KW-0472">Membrane</keyword>
<evidence type="ECO:0000256" key="2">
    <source>
        <dbReference type="ARBA" id="ARBA00022475"/>
    </source>
</evidence>
<keyword evidence="3" id="KW-0597">Phosphoprotein</keyword>
<dbReference type="Pfam" id="PF02518">
    <property type="entry name" value="HATPase_c"/>
    <property type="match status" value="1"/>
</dbReference>
<keyword evidence="5 10" id="KW-0418">Kinase</keyword>
<keyword evidence="8" id="KW-0812">Transmembrane</keyword>
<evidence type="ECO:0000313" key="11">
    <source>
        <dbReference type="Proteomes" id="UP000183410"/>
    </source>
</evidence>
<organism evidence="10 11">
    <name type="scientific">Paenibacillus algorifonticola</name>
    <dbReference type="NCBI Taxonomy" id="684063"/>
    <lineage>
        <taxon>Bacteria</taxon>
        <taxon>Bacillati</taxon>
        <taxon>Bacillota</taxon>
        <taxon>Bacilli</taxon>
        <taxon>Bacillales</taxon>
        <taxon>Paenibacillaceae</taxon>
        <taxon>Paenibacillus</taxon>
    </lineage>
</organism>
<dbReference type="CDD" id="cd06225">
    <property type="entry name" value="HAMP"/>
    <property type="match status" value="1"/>
</dbReference>
<sequence>MKAIAGKARELFSFWRELVARRLVNKLILLFTGVIVLVVASLNFISYQMLEKESVGNSIDSTTNNLLLVGRNLEDYLKGIEQMSLPQIGYDEITYAIMHESEDYSSKMYVENYLRNMFYSRSDLEAIYLYVVEKQKYYAITRENYNITVRTGTNTVIAEQPWYAKAMADPSNQAYQSLSGPEAEADSGYAAEIQRASFMAYHRVLRSIKTRKPQAVLSFYYNASVKDEIMKDIPFSEGQHLLYLSPDNEPFELDDEAFYTELRDAGVLQKLGGGEGMAGQAGQNKQNEQTEQIEQAGASSGPFTWVQGEQKYLIIYNVAQKSGWKLIKPIPYSQIYEAATKTRNLNYAIGVLFLLLAVILVSLMSSAITKPLKKLSRQMSRFSAGSFDAEAEVKGRDEIAYLSRHFNLMVRRTNELINERYKMKLAENHAILKALEAEINPHFLYNALQAISTKALKHQTYDVADMIDALALTFRYCISGKDIVFAREELKHIERYMALQTARFGARLQVVYEWEEALMELEIPKLSVQTLVENAIKHGLEKVTSTVTIGIRASLQEDGTALIAVQDDGPGFTADRLGQVEASLRREWGQRESDNIGLVNLYTRLKLLYGEEAELLIKSDQAGTELAMRLPRRGGNGL</sequence>
<evidence type="ECO:0000256" key="3">
    <source>
        <dbReference type="ARBA" id="ARBA00022553"/>
    </source>
</evidence>
<protein>
    <submittedName>
        <fullName evidence="10">Two-component system, sensor histidine kinase YesM</fullName>
    </submittedName>
</protein>
<name>A0A1I2IIX8_9BACL</name>
<dbReference type="SUPFAM" id="SSF158472">
    <property type="entry name" value="HAMP domain-like"/>
    <property type="match status" value="1"/>
</dbReference>
<gene>
    <name evidence="10" type="ORF">SAMN04487969_13626</name>
</gene>
<dbReference type="GO" id="GO:0000155">
    <property type="term" value="F:phosphorelay sensor kinase activity"/>
    <property type="evidence" value="ECO:0007669"/>
    <property type="project" value="InterPro"/>
</dbReference>
<dbReference type="Gene3D" id="6.10.340.10">
    <property type="match status" value="1"/>
</dbReference>
<dbReference type="InterPro" id="IPR036890">
    <property type="entry name" value="HATPase_C_sf"/>
</dbReference>
<dbReference type="InterPro" id="IPR050640">
    <property type="entry name" value="Bact_2-comp_sensor_kinase"/>
</dbReference>
<keyword evidence="11" id="KW-1185">Reference proteome</keyword>
<dbReference type="AlphaFoldDB" id="A0A1I2IIX8"/>
<comment type="subcellular location">
    <subcellularLocation>
        <location evidence="1">Cell membrane</location>
        <topology evidence="1">Multi-pass membrane protein</topology>
    </subcellularLocation>
</comment>
<dbReference type="EMBL" id="FONN01000036">
    <property type="protein sequence ID" value="SFF41613.1"/>
    <property type="molecule type" value="Genomic_DNA"/>
</dbReference>
<feature type="compositionally biased region" description="Polar residues" evidence="7">
    <location>
        <begin position="284"/>
        <end position="294"/>
    </location>
</feature>
<evidence type="ECO:0000256" key="1">
    <source>
        <dbReference type="ARBA" id="ARBA00004651"/>
    </source>
</evidence>
<dbReference type="PANTHER" id="PTHR34220">
    <property type="entry name" value="SENSOR HISTIDINE KINASE YPDA"/>
    <property type="match status" value="1"/>
</dbReference>
<keyword evidence="2" id="KW-1003">Cell membrane</keyword>
<dbReference type="PANTHER" id="PTHR34220:SF7">
    <property type="entry name" value="SENSOR HISTIDINE KINASE YPDA"/>
    <property type="match status" value="1"/>
</dbReference>
<proteinExistence type="predicted"/>
<dbReference type="RefSeq" id="WP_046231186.1">
    <property type="nucleotide sequence ID" value="NZ_FONN01000036.1"/>
</dbReference>
<dbReference type="OrthoDB" id="9809348at2"/>
<dbReference type="PROSITE" id="PS50885">
    <property type="entry name" value="HAMP"/>
    <property type="match status" value="1"/>
</dbReference>
<evidence type="ECO:0000259" key="9">
    <source>
        <dbReference type="PROSITE" id="PS50885"/>
    </source>
</evidence>
<evidence type="ECO:0000256" key="8">
    <source>
        <dbReference type="SAM" id="Phobius"/>
    </source>
</evidence>
<feature type="region of interest" description="Disordered" evidence="7">
    <location>
        <begin position="275"/>
        <end position="294"/>
    </location>
</feature>
<dbReference type="Proteomes" id="UP000183410">
    <property type="component" value="Unassembled WGS sequence"/>
</dbReference>
<feature type="transmembrane region" description="Helical" evidence="8">
    <location>
        <begin position="347"/>
        <end position="369"/>
    </location>
</feature>
<evidence type="ECO:0000256" key="4">
    <source>
        <dbReference type="ARBA" id="ARBA00022679"/>
    </source>
</evidence>
<dbReference type="Pfam" id="PF00672">
    <property type="entry name" value="HAMP"/>
    <property type="match status" value="1"/>
</dbReference>
<evidence type="ECO:0000256" key="6">
    <source>
        <dbReference type="ARBA" id="ARBA00023136"/>
    </source>
</evidence>
<evidence type="ECO:0000256" key="7">
    <source>
        <dbReference type="SAM" id="MobiDB-lite"/>
    </source>
</evidence>
<dbReference type="GO" id="GO:0005886">
    <property type="term" value="C:plasma membrane"/>
    <property type="evidence" value="ECO:0007669"/>
    <property type="project" value="UniProtKB-SubCell"/>
</dbReference>
<feature type="domain" description="HAMP" evidence="9">
    <location>
        <begin position="366"/>
        <end position="418"/>
    </location>
</feature>
<dbReference type="SMART" id="SM00304">
    <property type="entry name" value="HAMP"/>
    <property type="match status" value="1"/>
</dbReference>
<dbReference type="InterPro" id="IPR003594">
    <property type="entry name" value="HATPase_dom"/>
</dbReference>
<feature type="transmembrane region" description="Helical" evidence="8">
    <location>
        <begin position="27"/>
        <end position="50"/>
    </location>
</feature>
<evidence type="ECO:0000256" key="5">
    <source>
        <dbReference type="ARBA" id="ARBA00022777"/>
    </source>
</evidence>
<dbReference type="SUPFAM" id="SSF55874">
    <property type="entry name" value="ATPase domain of HSP90 chaperone/DNA topoisomerase II/histidine kinase"/>
    <property type="match status" value="1"/>
</dbReference>